<accession>A0A8J2P3G9</accession>
<evidence type="ECO:0000256" key="1">
    <source>
        <dbReference type="SAM" id="MobiDB-lite"/>
    </source>
</evidence>
<keyword evidence="3" id="KW-1185">Reference proteome</keyword>
<gene>
    <name evidence="2" type="ORF">AFUS01_LOCUS11799</name>
</gene>
<dbReference type="PANTHER" id="PTHR47065:SF1">
    <property type="entry name" value="EF-HAND CALCIUM-BINDING DOMAIN-CONTAINING PROTEIN 9"/>
    <property type="match status" value="1"/>
</dbReference>
<dbReference type="EMBL" id="CAJVCH010091498">
    <property type="protein sequence ID" value="CAG7722675.1"/>
    <property type="molecule type" value="Genomic_DNA"/>
</dbReference>
<reference evidence="2" key="1">
    <citation type="submission" date="2021-06" db="EMBL/GenBank/DDBJ databases">
        <authorList>
            <person name="Hodson N. C."/>
            <person name="Mongue J. A."/>
            <person name="Jaron S. K."/>
        </authorList>
    </citation>
    <scope>NUCLEOTIDE SEQUENCE</scope>
</reference>
<dbReference type="OrthoDB" id="186625at2759"/>
<organism evidence="2 3">
    <name type="scientific">Allacma fusca</name>
    <dbReference type="NCBI Taxonomy" id="39272"/>
    <lineage>
        <taxon>Eukaryota</taxon>
        <taxon>Metazoa</taxon>
        <taxon>Ecdysozoa</taxon>
        <taxon>Arthropoda</taxon>
        <taxon>Hexapoda</taxon>
        <taxon>Collembola</taxon>
        <taxon>Symphypleona</taxon>
        <taxon>Sminthuridae</taxon>
        <taxon>Allacma</taxon>
    </lineage>
</organism>
<proteinExistence type="predicted"/>
<dbReference type="InterPro" id="IPR042798">
    <property type="entry name" value="EFCAB9"/>
</dbReference>
<name>A0A8J2P3G9_9HEXA</name>
<dbReference type="GO" id="GO:0061891">
    <property type="term" value="F:calcium ion sensor activity"/>
    <property type="evidence" value="ECO:0007669"/>
    <property type="project" value="TreeGrafter"/>
</dbReference>
<feature type="region of interest" description="Disordered" evidence="1">
    <location>
        <begin position="378"/>
        <end position="430"/>
    </location>
</feature>
<dbReference type="GO" id="GO:0005737">
    <property type="term" value="C:cytoplasm"/>
    <property type="evidence" value="ECO:0007669"/>
    <property type="project" value="TreeGrafter"/>
</dbReference>
<evidence type="ECO:0000313" key="3">
    <source>
        <dbReference type="Proteomes" id="UP000708208"/>
    </source>
</evidence>
<sequence>MRLKPSSMYECLHLDPNYMALTVQNLMTISESFHLLDIHKDELMNDLQTKIWMQHNTSLKFSQIVAIFELMDCNSTGFFDFDMYYFFTAIMLCIKDKKEKEFINRHARSLYNLFEVRMKGKMTHDQFAMTGWLFGFNNKIMKLFHKEFDISAYKRTVVEEFKFYILICIELQKMLDKAERVHAYKQYRKRLIRKLKPKLISYWKYDLEPVPESICRAVRWTQRPYLRTGKNVRQLNVFKRFRKYSIRTFRIYSENHPRVCKCIEKCYHNCLKRSRKATTVDIQHQAKPTIRQEKSFFLCFARRKSRRVAWGEDNQIVCDEGKHEEVNEASRMPSWIEHLDAIKRAKHKSSKKNLLEVFGFKKNPPVIQENVAFLEKQVEKKSHRQHRHHHHHRKGKTKKTEKVQTHPDDQAERQKLSLVPNPFSTEKVQE</sequence>
<dbReference type="GO" id="GO:0005509">
    <property type="term" value="F:calcium ion binding"/>
    <property type="evidence" value="ECO:0007669"/>
    <property type="project" value="InterPro"/>
</dbReference>
<evidence type="ECO:0000313" key="2">
    <source>
        <dbReference type="EMBL" id="CAG7722675.1"/>
    </source>
</evidence>
<feature type="compositionally biased region" description="Basic and acidic residues" evidence="1">
    <location>
        <begin position="398"/>
        <end position="415"/>
    </location>
</feature>
<feature type="compositionally biased region" description="Basic residues" evidence="1">
    <location>
        <begin position="381"/>
        <end position="397"/>
    </location>
</feature>
<dbReference type="PANTHER" id="PTHR47065">
    <property type="entry name" value="EF-HAND CALCIUM-BINDING DOMAIN-CONTAINING PROTEIN 9"/>
    <property type="match status" value="1"/>
</dbReference>
<comment type="caution">
    <text evidence="2">The sequence shown here is derived from an EMBL/GenBank/DDBJ whole genome shotgun (WGS) entry which is preliminary data.</text>
</comment>
<evidence type="ECO:0008006" key="4">
    <source>
        <dbReference type="Google" id="ProtNLM"/>
    </source>
</evidence>
<dbReference type="Proteomes" id="UP000708208">
    <property type="component" value="Unassembled WGS sequence"/>
</dbReference>
<protein>
    <recommendedName>
        <fullName evidence="4">EF-hand calcium-binding domain-containing protein 9</fullName>
    </recommendedName>
</protein>
<dbReference type="AlphaFoldDB" id="A0A8J2P3G9"/>